<evidence type="ECO:0000256" key="6">
    <source>
        <dbReference type="ARBA" id="ARBA00023136"/>
    </source>
</evidence>
<sequence length="506" mass="55628">MEAVSQYAQTTDSRNSTPVPYVNSHGFVDFEPCDPNHPRNWSNSRKWYISFCTSLLAMTGNLASSIPSGSLKHISQDFHISEQAAGLTVTLYLLGYCTGPFLFAPLSEFYGRRPIFRVSFPSFVLFSFLCAFATNFATLLIARFLAGTCVSAVLCNAPGVLADLWDHLERGNAMAIFSTSVWVGPSLGPIISGFLVLHRNWRWGFYVVLWLSGAATLFMLTIPETNEAVILLERARRIRKAGIRGYENVQTEYEAANLTLSSIYKTALTRPWALLFDAISFLCAVYMALIFTLQYMLFTIYPMVFQEKRGWNEGIGQLPLLGTVVGAVAGAAIIHLDTKRRKDKLEAGHSLEPEDRLIMGMVGGVGFAVTMFWFSWTAQYNWIHWSVPTIAGAFLSTALILTFVSCLNYLVDSYVDCAASAMAVNTVARSIGSAFAPLFTANMFHTLGIGGGGSLIGGAASILAVFPFAFYRYGQAIRSRSKYSALDAAVKPDLGEQYHNPADNSL</sequence>
<feature type="transmembrane region" description="Helical" evidence="9">
    <location>
        <begin position="203"/>
        <end position="222"/>
    </location>
</feature>
<reference evidence="11 12" key="1">
    <citation type="journal article" date="2011" name="PLoS Genet.">
        <title>Genome sequencing and comparative transcriptomics of the model entomopathogenic fungi Metarhizium anisopliae and M. acridum.</title>
        <authorList>
            <person name="Gao Q."/>
            <person name="Jin K."/>
            <person name="Ying S.H."/>
            <person name="Zhang Y."/>
            <person name="Xiao G."/>
            <person name="Shang Y."/>
            <person name="Duan Z."/>
            <person name="Hu X."/>
            <person name="Xie X.Q."/>
            <person name="Zhou G."/>
            <person name="Peng G."/>
            <person name="Luo Z."/>
            <person name="Huang W."/>
            <person name="Wang B."/>
            <person name="Fang W."/>
            <person name="Wang S."/>
            <person name="Zhong Y."/>
            <person name="Ma L.J."/>
            <person name="St Leger R.J."/>
            <person name="Zhao G.P."/>
            <person name="Pei Y."/>
            <person name="Feng M.G."/>
            <person name="Xia Y."/>
            <person name="Wang C."/>
        </authorList>
    </citation>
    <scope>NUCLEOTIDE SEQUENCE [LARGE SCALE GENOMIC DNA]</scope>
    <source>
        <strain evidence="11 12">CQMa 102</strain>
    </source>
</reference>
<feature type="domain" description="Major facilitator superfamily (MFS) profile" evidence="10">
    <location>
        <begin position="49"/>
        <end position="476"/>
    </location>
</feature>
<evidence type="ECO:0000259" key="10">
    <source>
        <dbReference type="PROSITE" id="PS50850"/>
    </source>
</evidence>
<dbReference type="Pfam" id="PF07690">
    <property type="entry name" value="MFS_1"/>
    <property type="match status" value="1"/>
</dbReference>
<dbReference type="Proteomes" id="UP000002499">
    <property type="component" value="Unassembled WGS sequence"/>
</dbReference>
<dbReference type="AlphaFoldDB" id="E9EDR4"/>
<evidence type="ECO:0000256" key="4">
    <source>
        <dbReference type="ARBA" id="ARBA00022692"/>
    </source>
</evidence>
<feature type="transmembrane region" description="Helical" evidence="9">
    <location>
        <begin position="173"/>
        <end position="197"/>
    </location>
</feature>
<feature type="transmembrane region" description="Helical" evidence="9">
    <location>
        <begin position="47"/>
        <end position="64"/>
    </location>
</feature>
<dbReference type="PANTHER" id="PTHR23502:SF186">
    <property type="entry name" value="MAJOR FACILITATOR SUPERFAMILY (MFS) PROFILE DOMAIN-CONTAINING PROTEIN"/>
    <property type="match status" value="1"/>
</dbReference>
<accession>E9EDR4</accession>
<dbReference type="GeneID" id="19252323"/>
<organism evidence="12">
    <name type="scientific">Metarhizium acridum (strain CQMa 102)</name>
    <dbReference type="NCBI Taxonomy" id="655827"/>
    <lineage>
        <taxon>Eukaryota</taxon>
        <taxon>Fungi</taxon>
        <taxon>Dikarya</taxon>
        <taxon>Ascomycota</taxon>
        <taxon>Pezizomycotina</taxon>
        <taxon>Sordariomycetes</taxon>
        <taxon>Hypocreomycetidae</taxon>
        <taxon>Hypocreales</taxon>
        <taxon>Clavicipitaceae</taxon>
        <taxon>Metarhizium</taxon>
    </lineage>
</organism>
<evidence type="ECO:0000256" key="5">
    <source>
        <dbReference type="ARBA" id="ARBA00022989"/>
    </source>
</evidence>
<dbReference type="GO" id="GO:0005886">
    <property type="term" value="C:plasma membrane"/>
    <property type="evidence" value="ECO:0007669"/>
    <property type="project" value="UniProtKB-SubCell"/>
</dbReference>
<dbReference type="eggNOG" id="KOG0255">
    <property type="taxonomic scope" value="Eukaryota"/>
</dbReference>
<dbReference type="InterPro" id="IPR036259">
    <property type="entry name" value="MFS_trans_sf"/>
</dbReference>
<keyword evidence="7" id="KW-0325">Glycoprotein</keyword>
<feature type="transmembrane region" description="Helical" evidence="9">
    <location>
        <begin position="447"/>
        <end position="471"/>
    </location>
</feature>
<comment type="subcellular location">
    <subcellularLocation>
        <location evidence="1">Cell membrane</location>
        <topology evidence="1">Multi-pass membrane protein</topology>
    </subcellularLocation>
</comment>
<dbReference type="EMBL" id="GL698561">
    <property type="protein sequence ID" value="EFY85929.1"/>
    <property type="molecule type" value="Genomic_DNA"/>
</dbReference>
<feature type="transmembrane region" description="Helical" evidence="9">
    <location>
        <begin position="318"/>
        <end position="336"/>
    </location>
</feature>
<keyword evidence="12" id="KW-1185">Reference proteome</keyword>
<dbReference type="OrthoDB" id="6770063at2759"/>
<evidence type="ECO:0000256" key="7">
    <source>
        <dbReference type="ARBA" id="ARBA00023180"/>
    </source>
</evidence>
<keyword evidence="4 9" id="KW-0812">Transmembrane</keyword>
<gene>
    <name evidence="11" type="ORF">MAC_08012</name>
</gene>
<protein>
    <submittedName>
        <fullName evidence="11">MFS multidrug transporter, putative</fullName>
    </submittedName>
</protein>
<dbReference type="CDD" id="cd17323">
    <property type="entry name" value="MFS_Tpo1_MDR_like"/>
    <property type="match status" value="1"/>
</dbReference>
<proteinExistence type="inferred from homology"/>
<evidence type="ECO:0000313" key="12">
    <source>
        <dbReference type="Proteomes" id="UP000002499"/>
    </source>
</evidence>
<keyword evidence="6 9" id="KW-0472">Membrane</keyword>
<evidence type="ECO:0000256" key="9">
    <source>
        <dbReference type="SAM" id="Phobius"/>
    </source>
</evidence>
<feature type="transmembrane region" description="Helical" evidence="9">
    <location>
        <begin position="357"/>
        <end position="376"/>
    </location>
</feature>
<dbReference type="OMA" id="ITMFWLA"/>
<keyword evidence="3" id="KW-1003">Cell membrane</keyword>
<feature type="transmembrane region" description="Helical" evidence="9">
    <location>
        <begin position="115"/>
        <end position="134"/>
    </location>
</feature>
<evidence type="ECO:0000256" key="8">
    <source>
        <dbReference type="ARBA" id="ARBA00038459"/>
    </source>
</evidence>
<dbReference type="GO" id="GO:0022857">
    <property type="term" value="F:transmembrane transporter activity"/>
    <property type="evidence" value="ECO:0007669"/>
    <property type="project" value="InterPro"/>
</dbReference>
<dbReference type="InterPro" id="IPR011701">
    <property type="entry name" value="MFS"/>
</dbReference>
<dbReference type="PANTHER" id="PTHR23502">
    <property type="entry name" value="MAJOR FACILITATOR SUPERFAMILY"/>
    <property type="match status" value="1"/>
</dbReference>
<keyword evidence="5 9" id="KW-1133">Transmembrane helix</keyword>
<feature type="transmembrane region" description="Helical" evidence="9">
    <location>
        <begin position="272"/>
        <end position="298"/>
    </location>
</feature>
<evidence type="ECO:0000256" key="3">
    <source>
        <dbReference type="ARBA" id="ARBA00022475"/>
    </source>
</evidence>
<dbReference type="KEGG" id="maw:19252323"/>
<name>E9EDR4_METAQ</name>
<evidence type="ECO:0000313" key="11">
    <source>
        <dbReference type="EMBL" id="EFY85929.1"/>
    </source>
</evidence>
<dbReference type="InterPro" id="IPR020846">
    <property type="entry name" value="MFS_dom"/>
</dbReference>
<evidence type="ECO:0000256" key="1">
    <source>
        <dbReference type="ARBA" id="ARBA00004651"/>
    </source>
</evidence>
<dbReference type="SUPFAM" id="SSF103473">
    <property type="entry name" value="MFS general substrate transporter"/>
    <property type="match status" value="1"/>
</dbReference>
<feature type="transmembrane region" description="Helical" evidence="9">
    <location>
        <begin position="84"/>
        <end position="103"/>
    </location>
</feature>
<dbReference type="HOGENOM" id="CLU_008455_11_2_1"/>
<dbReference type="PROSITE" id="PS50850">
    <property type="entry name" value="MFS"/>
    <property type="match status" value="1"/>
</dbReference>
<evidence type="ECO:0000256" key="2">
    <source>
        <dbReference type="ARBA" id="ARBA00022448"/>
    </source>
</evidence>
<dbReference type="Gene3D" id="1.20.1250.20">
    <property type="entry name" value="MFS general substrate transporter like domains"/>
    <property type="match status" value="1"/>
</dbReference>
<keyword evidence="2" id="KW-0813">Transport</keyword>
<dbReference type="InParanoid" id="E9EDR4"/>
<dbReference type="FunFam" id="1.20.1250.20:FF:000011">
    <property type="entry name" value="MFS multidrug transporter, putative"/>
    <property type="match status" value="1"/>
</dbReference>
<feature type="transmembrane region" description="Helical" evidence="9">
    <location>
        <begin position="382"/>
        <end position="410"/>
    </location>
</feature>
<comment type="similarity">
    <text evidence="8">Belongs to the major facilitator superfamily. DHA1 family. Polyamines/proton antiporter (TC 2.A.1.2.16) subfamily.</text>
</comment>